<dbReference type="InterPro" id="IPR019734">
    <property type="entry name" value="TPR_rpt"/>
</dbReference>
<keyword evidence="2" id="KW-0732">Signal</keyword>
<evidence type="ECO:0000313" key="3">
    <source>
        <dbReference type="EMBL" id="MBN8661378.1"/>
    </source>
</evidence>
<feature type="chain" id="PRO_5035315225" description="Tetratricopeptide repeat protein" evidence="2">
    <location>
        <begin position="24"/>
        <end position="391"/>
    </location>
</feature>
<feature type="signal peptide" evidence="2">
    <location>
        <begin position="1"/>
        <end position="23"/>
    </location>
</feature>
<evidence type="ECO:0000313" key="4">
    <source>
        <dbReference type="Proteomes" id="UP000664277"/>
    </source>
</evidence>
<dbReference type="Gene3D" id="1.25.40.10">
    <property type="entry name" value="Tetratricopeptide repeat domain"/>
    <property type="match status" value="1"/>
</dbReference>
<organism evidence="3 4">
    <name type="scientific">Candidatus Obscuribacter phosphatis</name>
    <dbReference type="NCBI Taxonomy" id="1906157"/>
    <lineage>
        <taxon>Bacteria</taxon>
        <taxon>Bacillati</taxon>
        <taxon>Candidatus Melainabacteria</taxon>
        <taxon>Candidatus Obscuribacterales</taxon>
        <taxon>Candidatus Obscuribacteraceae</taxon>
        <taxon>Candidatus Obscuribacter</taxon>
    </lineage>
</organism>
<name>A0A8J7TNV6_9BACT</name>
<dbReference type="AlphaFoldDB" id="A0A8J7TNV6"/>
<dbReference type="SUPFAM" id="SSF48452">
    <property type="entry name" value="TPR-like"/>
    <property type="match status" value="1"/>
</dbReference>
<dbReference type="Proteomes" id="UP000664277">
    <property type="component" value="Unassembled WGS sequence"/>
</dbReference>
<dbReference type="EMBL" id="JAFLCK010000019">
    <property type="protein sequence ID" value="MBN8661378.1"/>
    <property type="molecule type" value="Genomic_DNA"/>
</dbReference>
<comment type="caution">
    <text evidence="3">The sequence shown here is derived from an EMBL/GenBank/DDBJ whole genome shotgun (WGS) entry which is preliminary data.</text>
</comment>
<feature type="region of interest" description="Disordered" evidence="1">
    <location>
        <begin position="327"/>
        <end position="360"/>
    </location>
</feature>
<proteinExistence type="predicted"/>
<reference evidence="3" key="1">
    <citation type="submission" date="2021-02" db="EMBL/GenBank/DDBJ databases">
        <title>Genome-Resolved Metagenomics of a Microbial Community Performing Photosynthetic Biological Nutrient Removal.</title>
        <authorList>
            <person name="Mcdaniel E.A."/>
        </authorList>
    </citation>
    <scope>NUCLEOTIDE SEQUENCE</scope>
    <source>
        <strain evidence="3">UWPOB_OBS1</strain>
    </source>
</reference>
<accession>A0A8J7TNV6</accession>
<evidence type="ECO:0000256" key="1">
    <source>
        <dbReference type="SAM" id="MobiDB-lite"/>
    </source>
</evidence>
<protein>
    <recommendedName>
        <fullName evidence="5">Tetratricopeptide repeat protein</fullName>
    </recommendedName>
</protein>
<evidence type="ECO:0008006" key="5">
    <source>
        <dbReference type="Google" id="ProtNLM"/>
    </source>
</evidence>
<dbReference type="InterPro" id="IPR011990">
    <property type="entry name" value="TPR-like_helical_dom_sf"/>
</dbReference>
<evidence type="ECO:0000256" key="2">
    <source>
        <dbReference type="SAM" id="SignalP"/>
    </source>
</evidence>
<gene>
    <name evidence="3" type="ORF">J0M35_13515</name>
</gene>
<dbReference type="SMART" id="SM00028">
    <property type="entry name" value="TPR"/>
    <property type="match status" value="2"/>
</dbReference>
<sequence>MRRETVILSLSTALLSSAAAAQAGEKLYISSATSFAPGAVRNLTPIVSPVTPPAAIKSAGQKSLERGLAEKKKGNTNQALICFLQASKEDPKLTKAFYEQALIFRDRAYVKLAESSLNQALSIDPNFQQARLLLAAIKLENGHVGTASRELNKTLGLEEKAAALPVKSEARAEIKVENKREPAAGGDNWTERLRFLNEHGTNSLKPGEAFMFSEESGEALLILSDGRKIRRQIAPARDNGDLVKERRPELLLPKEFLYKLSTQSKIVEPERKGAISDFGARTQVMENPPEKLEVREEQNAAVKAVDKDMEINPYLRHTTVEEIEKFTPGRDLETTAPASEKNDELSLKQAESLPEDDLSAGNGLMNELNLEAIVDKTQKFFGWLKKSLHLP</sequence>